<name>A0ABU8MQB0_9PSEU</name>
<accession>A0ABU8MQB0</accession>
<dbReference type="Gene3D" id="3.40.50.1820">
    <property type="entry name" value="alpha/beta hydrolase"/>
    <property type="match status" value="1"/>
</dbReference>
<dbReference type="EMBL" id="JBBEGN010000008">
    <property type="protein sequence ID" value="MEJ2869510.1"/>
    <property type="molecule type" value="Genomic_DNA"/>
</dbReference>
<sequence>MTAPHRARRLVEALADRVRRMPMPMTAGAGPTPAAVLEATRLTRAGRLTEAMSALQGAGSMPGTFPTMPSSFPTMPSPFPTMPSPFPTTAGARTDAPGRVSRGSFTGPAGTRSYRVVVPSQPQDRPALLVMLHGGTQDADVFAAATGMDDLAEREGFVVVYPEQSRQANAMGYWNWFEPRHQGRDGEPSLIAGIVRTVADEHGTDPQRVFVAGFSAGAAMAAVMGAAYPDLVAGVGVHSGLAAGSARDVGSAFAAMRTGAYRPASLRVPVVVVHGTDDGTVAPTNAGRVVESALSDSPGCARTEERGGGGSARHWSRERWTDRDGRVRAESWTVHGTGHAWSGGRAGGSYTDPAGPDASAAMCMAFGLVSTNWGDSPS</sequence>
<feature type="region of interest" description="Disordered" evidence="3">
    <location>
        <begin position="90"/>
        <end position="112"/>
    </location>
</feature>
<dbReference type="InterPro" id="IPR010126">
    <property type="entry name" value="Esterase_phb"/>
</dbReference>
<dbReference type="InterPro" id="IPR050955">
    <property type="entry name" value="Plant_Biomass_Hydrol_Est"/>
</dbReference>
<evidence type="ECO:0000313" key="4">
    <source>
        <dbReference type="EMBL" id="MEJ2869510.1"/>
    </source>
</evidence>
<dbReference type="SUPFAM" id="SSF53474">
    <property type="entry name" value="alpha/beta-Hydrolases"/>
    <property type="match status" value="1"/>
</dbReference>
<reference evidence="4 5" key="1">
    <citation type="submission" date="2024-03" db="EMBL/GenBank/DDBJ databases">
        <title>Actinomycetospora sp. OC33-EN08, a novel actinomycete isolated from wild orchid (Aerides multiflora).</title>
        <authorList>
            <person name="Suriyachadkun C."/>
        </authorList>
    </citation>
    <scope>NUCLEOTIDE SEQUENCE [LARGE SCALE GENOMIC DNA]</scope>
    <source>
        <strain evidence="4 5">OC33-EN08</strain>
    </source>
</reference>
<keyword evidence="1" id="KW-0732">Signal</keyword>
<dbReference type="PANTHER" id="PTHR43037:SF1">
    <property type="entry name" value="BLL1128 PROTEIN"/>
    <property type="match status" value="1"/>
</dbReference>
<protein>
    <submittedName>
        <fullName evidence="4">PHB depolymerase family esterase</fullName>
    </submittedName>
</protein>
<gene>
    <name evidence="4" type="ORF">WCD74_17165</name>
</gene>
<dbReference type="NCBIfam" id="TIGR01840">
    <property type="entry name" value="esterase_phb"/>
    <property type="match status" value="1"/>
</dbReference>
<keyword evidence="5" id="KW-1185">Reference proteome</keyword>
<organism evidence="4 5">
    <name type="scientific">Actinomycetospora aurantiaca</name>
    <dbReference type="NCBI Taxonomy" id="3129233"/>
    <lineage>
        <taxon>Bacteria</taxon>
        <taxon>Bacillati</taxon>
        <taxon>Actinomycetota</taxon>
        <taxon>Actinomycetes</taxon>
        <taxon>Pseudonocardiales</taxon>
        <taxon>Pseudonocardiaceae</taxon>
        <taxon>Actinomycetospora</taxon>
    </lineage>
</organism>
<dbReference type="InterPro" id="IPR029058">
    <property type="entry name" value="AB_hydrolase_fold"/>
</dbReference>
<proteinExistence type="predicted"/>
<dbReference type="Pfam" id="PF10503">
    <property type="entry name" value="Esterase_PHB"/>
    <property type="match status" value="1"/>
</dbReference>
<feature type="region of interest" description="Disordered" evidence="3">
    <location>
        <begin position="295"/>
        <end position="318"/>
    </location>
</feature>
<dbReference type="Proteomes" id="UP001385809">
    <property type="component" value="Unassembled WGS sequence"/>
</dbReference>
<keyword evidence="2" id="KW-0378">Hydrolase</keyword>
<evidence type="ECO:0000256" key="2">
    <source>
        <dbReference type="ARBA" id="ARBA00022801"/>
    </source>
</evidence>
<dbReference type="RefSeq" id="WP_337696090.1">
    <property type="nucleotide sequence ID" value="NZ_JBBEGN010000008.1"/>
</dbReference>
<evidence type="ECO:0000256" key="1">
    <source>
        <dbReference type="ARBA" id="ARBA00022729"/>
    </source>
</evidence>
<dbReference type="PANTHER" id="PTHR43037">
    <property type="entry name" value="UNNAMED PRODUCT-RELATED"/>
    <property type="match status" value="1"/>
</dbReference>
<comment type="caution">
    <text evidence="4">The sequence shown here is derived from an EMBL/GenBank/DDBJ whole genome shotgun (WGS) entry which is preliminary data.</text>
</comment>
<evidence type="ECO:0000256" key="3">
    <source>
        <dbReference type="SAM" id="MobiDB-lite"/>
    </source>
</evidence>
<evidence type="ECO:0000313" key="5">
    <source>
        <dbReference type="Proteomes" id="UP001385809"/>
    </source>
</evidence>